<evidence type="ECO:0000256" key="1">
    <source>
        <dbReference type="SAM" id="SignalP"/>
    </source>
</evidence>
<feature type="signal peptide" evidence="1">
    <location>
        <begin position="1"/>
        <end position="20"/>
    </location>
</feature>
<organism evidence="2 3">
    <name type="scientific">Luteibaculum oceani</name>
    <dbReference type="NCBI Taxonomy" id="1294296"/>
    <lineage>
        <taxon>Bacteria</taxon>
        <taxon>Pseudomonadati</taxon>
        <taxon>Bacteroidota</taxon>
        <taxon>Flavobacteriia</taxon>
        <taxon>Flavobacteriales</taxon>
        <taxon>Luteibaculaceae</taxon>
        <taxon>Luteibaculum</taxon>
    </lineage>
</organism>
<evidence type="ECO:0000313" key="3">
    <source>
        <dbReference type="Proteomes" id="UP000321168"/>
    </source>
</evidence>
<dbReference type="Proteomes" id="UP000321168">
    <property type="component" value="Unassembled WGS sequence"/>
</dbReference>
<name>A0A5C6UZQ3_9FLAO</name>
<dbReference type="InterPro" id="IPR007433">
    <property type="entry name" value="DUF481"/>
</dbReference>
<evidence type="ECO:0000313" key="2">
    <source>
        <dbReference type="EMBL" id="TXC76135.1"/>
    </source>
</evidence>
<dbReference type="EMBL" id="VORB01000011">
    <property type="protein sequence ID" value="TXC76135.1"/>
    <property type="molecule type" value="Genomic_DNA"/>
</dbReference>
<sequence length="264" mass="30965">MKKILVVGLLLSLGWTELHAQILHTESFNVILDTAERVKGNFTPNFNFKNLKKDLFEFENTSDISVKIGKDAFTIANRVNLSKFGEETIQSGGFIYAEYRRSTSKRWLIEPYLQYHWAEIRGLDRKFAVGSNVRYRFYQTNKLGIFGGIGPFYEFERWNYEGVLEENRPMIIDPIENQNFRLGAYVSYKQELFSTIFIDFSFYYQNHIDSWFSDPRIGTSTRLSYQLTEYVDLALLYQSIYDPNPVVPIDKIFRDINFGISVSF</sequence>
<accession>A0A5C6UZQ3</accession>
<proteinExistence type="predicted"/>
<dbReference type="Pfam" id="PF04338">
    <property type="entry name" value="DUF481"/>
    <property type="match status" value="1"/>
</dbReference>
<keyword evidence="3" id="KW-1185">Reference proteome</keyword>
<feature type="chain" id="PRO_5023119647" evidence="1">
    <location>
        <begin position="21"/>
        <end position="264"/>
    </location>
</feature>
<dbReference type="OrthoDB" id="1014000at2"/>
<reference evidence="2 3" key="1">
    <citation type="submission" date="2019-08" db="EMBL/GenBank/DDBJ databases">
        <title>Genome of Luteibaculum oceani JCM 18817.</title>
        <authorList>
            <person name="Bowman J.P."/>
        </authorList>
    </citation>
    <scope>NUCLEOTIDE SEQUENCE [LARGE SCALE GENOMIC DNA]</scope>
    <source>
        <strain evidence="2 3">JCM 18817</strain>
    </source>
</reference>
<comment type="caution">
    <text evidence="2">The sequence shown here is derived from an EMBL/GenBank/DDBJ whole genome shotgun (WGS) entry which is preliminary data.</text>
</comment>
<gene>
    <name evidence="2" type="ORF">FRX97_11525</name>
</gene>
<keyword evidence="1" id="KW-0732">Signal</keyword>
<dbReference type="AlphaFoldDB" id="A0A5C6UZQ3"/>
<dbReference type="RefSeq" id="WP_147015373.1">
    <property type="nucleotide sequence ID" value="NZ_VORB01000011.1"/>
</dbReference>
<protein>
    <submittedName>
        <fullName evidence="2">DUF481 domain-containing protein</fullName>
    </submittedName>
</protein>